<reference evidence="7 8" key="1">
    <citation type="journal article" date="2017" name="Environ. Microbiol.">
        <title>Decay of the glycolytic pathway and adaptation to intranuclear parasitism within Enterocytozoonidae microsporidia.</title>
        <authorList>
            <person name="Wiredu Boakye D."/>
            <person name="Jaroenlak P."/>
            <person name="Prachumwat A."/>
            <person name="Williams T.A."/>
            <person name="Bateman K.S."/>
            <person name="Itsathitphaisarn O."/>
            <person name="Sritunyalucksana K."/>
            <person name="Paszkiewicz K.H."/>
            <person name="Moore K.A."/>
            <person name="Stentiford G.D."/>
            <person name="Williams B.A."/>
        </authorList>
    </citation>
    <scope>NUCLEOTIDE SEQUENCE [LARGE SCALE GENOMIC DNA]</scope>
    <source>
        <strain evidence="7 8">TH1</strain>
    </source>
</reference>
<dbReference type="PANTHER" id="PTHR46426:SF1">
    <property type="entry name" value="PROTEIN DISULFIDE-ISOMERASE TMX3"/>
    <property type="match status" value="1"/>
</dbReference>
<gene>
    <name evidence="7" type="ORF">EHP00_1785</name>
</gene>
<organism evidence="7 8">
    <name type="scientific">Ecytonucleospora hepatopenaei</name>
    <dbReference type="NCBI Taxonomy" id="646526"/>
    <lineage>
        <taxon>Eukaryota</taxon>
        <taxon>Fungi</taxon>
        <taxon>Fungi incertae sedis</taxon>
        <taxon>Microsporidia</taxon>
        <taxon>Enterocytozoonidae</taxon>
        <taxon>Ecytonucleospora</taxon>
    </lineage>
</organism>
<keyword evidence="4 5" id="KW-0472">Membrane</keyword>
<dbReference type="OrthoDB" id="427280at2759"/>
<evidence type="ECO:0000256" key="5">
    <source>
        <dbReference type="SAM" id="Phobius"/>
    </source>
</evidence>
<sequence length="496" mass="57806">MFTWFRLLFINCDTTECIPPLDGKVINHYVLKNCVACTKLSPVIDELLSKINKTDMGIKYRKVVCNDCECDGIKAFPTIEITEDKKEINKMVGFKKYNEVATWVADTFKINQNLLIENVIEFESGSVKMLSNKDFLGGFDGEWLILFYEDKKNPLRKLFREIAVNYPELKVGEVSKTEVKDIESRINITAYPHIAGVNEGSFVPLMGDYSSDDFHKRMEVFIETLQKESFTELSYDELKKMDTVKTAGEPTYVVLYKNYEAAAYYFKTLAKQFKFKTDFYRSSDPKMFEKTGFEPHNEHDEVELMVRLYVYKNGSFYPCPYKIENNPEIVQWIFHTHFPHVTNLANENFYSVFHGIKPVILLVAPQDNYLVDEFNRVSADRHLGTPFTNTLFVYLNTTEYPVFKKAVLNDIKEPAIAVFDPFTSTWYHKKTELTVNNLKKTVMNTIEGFYTKKLPIYPPKKTNKIFYAVVCVLAFLSLCLVKFLHSRRKNKLDFYD</sequence>
<dbReference type="Proteomes" id="UP000192758">
    <property type="component" value="Unassembled WGS sequence"/>
</dbReference>
<keyword evidence="2 5" id="KW-0812">Transmembrane</keyword>
<evidence type="ECO:0000256" key="3">
    <source>
        <dbReference type="ARBA" id="ARBA00022989"/>
    </source>
</evidence>
<feature type="signal peptide" evidence="6">
    <location>
        <begin position="1"/>
        <end position="17"/>
    </location>
</feature>
<evidence type="ECO:0000256" key="1">
    <source>
        <dbReference type="ARBA" id="ARBA00004167"/>
    </source>
</evidence>
<dbReference type="InterPro" id="IPR036249">
    <property type="entry name" value="Thioredoxin-like_sf"/>
</dbReference>
<feature type="transmembrane region" description="Helical" evidence="5">
    <location>
        <begin position="465"/>
        <end position="484"/>
    </location>
</feature>
<dbReference type="EMBL" id="MNPJ01000027">
    <property type="protein sequence ID" value="OQS53601.1"/>
    <property type="molecule type" value="Genomic_DNA"/>
</dbReference>
<protein>
    <recommendedName>
        <fullName evidence="9">Thioredoxin domain-containing protein</fullName>
    </recommendedName>
</protein>
<evidence type="ECO:0000256" key="4">
    <source>
        <dbReference type="ARBA" id="ARBA00023136"/>
    </source>
</evidence>
<dbReference type="GO" id="GO:0016020">
    <property type="term" value="C:membrane"/>
    <property type="evidence" value="ECO:0007669"/>
    <property type="project" value="UniProtKB-SubCell"/>
</dbReference>
<dbReference type="Gene3D" id="3.40.30.10">
    <property type="entry name" value="Glutaredoxin"/>
    <property type="match status" value="1"/>
</dbReference>
<keyword evidence="6" id="KW-0732">Signal</keyword>
<evidence type="ECO:0008006" key="9">
    <source>
        <dbReference type="Google" id="ProtNLM"/>
    </source>
</evidence>
<keyword evidence="3 5" id="KW-1133">Transmembrane helix</keyword>
<keyword evidence="8" id="KW-1185">Reference proteome</keyword>
<dbReference type="VEuPathDB" id="MicrosporidiaDB:EHP00_1785"/>
<evidence type="ECO:0000256" key="2">
    <source>
        <dbReference type="ARBA" id="ARBA00022692"/>
    </source>
</evidence>
<dbReference type="GO" id="GO:0005783">
    <property type="term" value="C:endoplasmic reticulum"/>
    <property type="evidence" value="ECO:0007669"/>
    <property type="project" value="TreeGrafter"/>
</dbReference>
<evidence type="ECO:0000256" key="6">
    <source>
        <dbReference type="SAM" id="SignalP"/>
    </source>
</evidence>
<dbReference type="Pfam" id="PF13848">
    <property type="entry name" value="Thioredoxin_6"/>
    <property type="match status" value="1"/>
</dbReference>
<dbReference type="SUPFAM" id="SSF52833">
    <property type="entry name" value="Thioredoxin-like"/>
    <property type="match status" value="2"/>
</dbReference>
<comment type="caution">
    <text evidence="7">The sequence shown here is derived from an EMBL/GenBank/DDBJ whole genome shotgun (WGS) entry which is preliminary data.</text>
</comment>
<dbReference type="InterPro" id="IPR052250">
    <property type="entry name" value="PDI_TMX3"/>
</dbReference>
<feature type="chain" id="PRO_5012348067" description="Thioredoxin domain-containing protein" evidence="6">
    <location>
        <begin position="18"/>
        <end position="496"/>
    </location>
</feature>
<comment type="subcellular location">
    <subcellularLocation>
        <location evidence="1">Membrane</location>
        <topology evidence="1">Single-pass membrane protein</topology>
    </subcellularLocation>
</comment>
<accession>A0A1W0E2Y9</accession>
<dbReference type="STRING" id="646526.A0A1W0E2Y9"/>
<evidence type="ECO:0000313" key="7">
    <source>
        <dbReference type="EMBL" id="OQS53601.1"/>
    </source>
</evidence>
<evidence type="ECO:0000313" key="8">
    <source>
        <dbReference type="Proteomes" id="UP000192758"/>
    </source>
</evidence>
<dbReference type="PANTHER" id="PTHR46426">
    <property type="entry name" value="PROTEIN DISULFIDE-ISOMERASE TMX3"/>
    <property type="match status" value="1"/>
</dbReference>
<proteinExistence type="predicted"/>
<dbReference type="AlphaFoldDB" id="A0A1W0E2Y9"/>
<name>A0A1W0E2Y9_9MICR</name>